<dbReference type="OrthoDB" id="1894652at2759"/>
<feature type="region of interest" description="Disordered" evidence="1">
    <location>
        <begin position="116"/>
        <end position="143"/>
    </location>
</feature>
<proteinExistence type="predicted"/>
<keyword evidence="4" id="KW-1185">Reference proteome</keyword>
<evidence type="ECO:0000313" key="3">
    <source>
        <dbReference type="EMBL" id="ORY23134.1"/>
    </source>
</evidence>
<name>A0A1Y2AKV9_9TREE</name>
<dbReference type="CDD" id="cd22209">
    <property type="entry name" value="EMC10"/>
    <property type="match status" value="1"/>
</dbReference>
<dbReference type="AlphaFoldDB" id="A0A1Y2AKV9"/>
<dbReference type="Proteomes" id="UP000193986">
    <property type="component" value="Unassembled WGS sequence"/>
</dbReference>
<comment type="caution">
    <text evidence="3">The sequence shown here is derived from an EMBL/GenBank/DDBJ whole genome shotgun (WGS) entry which is preliminary data.</text>
</comment>
<organism evidence="3 4">
    <name type="scientific">Naematelia encephala</name>
    <dbReference type="NCBI Taxonomy" id="71784"/>
    <lineage>
        <taxon>Eukaryota</taxon>
        <taxon>Fungi</taxon>
        <taxon>Dikarya</taxon>
        <taxon>Basidiomycota</taxon>
        <taxon>Agaricomycotina</taxon>
        <taxon>Tremellomycetes</taxon>
        <taxon>Tremellales</taxon>
        <taxon>Naemateliaceae</taxon>
        <taxon>Naematelia</taxon>
    </lineage>
</organism>
<protein>
    <recommendedName>
        <fullName evidence="5">ER membrane protein complex subunit 10</fullName>
    </recommendedName>
</protein>
<dbReference type="EMBL" id="MCFC01000083">
    <property type="protein sequence ID" value="ORY23134.1"/>
    <property type="molecule type" value="Genomic_DNA"/>
</dbReference>
<sequence>MLNLAAFLLVLPLILAETNYTLSHRFVPVSPSSSLKPFTKRGVISIDPPSTTATFYPVAESVGLSDDEVEGDGWYQLGLEVDEEWILSSTRISQIDTKSPGNLTLHLSSKHIPTALHLSPSSSSSSGGHSSSTSRNAARRDPGFQQVVLKYPKKITGPSLAPPPAVDPSSGKPAAPIEEKTFLQKYWMPLVGIGLFVVTQLLPEPPEAAAKK</sequence>
<evidence type="ECO:0000256" key="2">
    <source>
        <dbReference type="SAM" id="SignalP"/>
    </source>
</evidence>
<gene>
    <name evidence="3" type="ORF">BCR39DRAFT_549995</name>
</gene>
<accession>A0A1Y2AKV9</accession>
<reference evidence="3 4" key="1">
    <citation type="submission" date="2016-07" db="EMBL/GenBank/DDBJ databases">
        <title>Pervasive Adenine N6-methylation of Active Genes in Fungi.</title>
        <authorList>
            <consortium name="DOE Joint Genome Institute"/>
            <person name="Mondo S.J."/>
            <person name="Dannebaum R.O."/>
            <person name="Kuo R.C."/>
            <person name="Labutti K."/>
            <person name="Haridas S."/>
            <person name="Kuo A."/>
            <person name="Salamov A."/>
            <person name="Ahrendt S.R."/>
            <person name="Lipzen A."/>
            <person name="Sullivan W."/>
            <person name="Andreopoulos W.B."/>
            <person name="Clum A."/>
            <person name="Lindquist E."/>
            <person name="Daum C."/>
            <person name="Ramamoorthy G.K."/>
            <person name="Gryganskyi A."/>
            <person name="Culley D."/>
            <person name="Magnuson J.K."/>
            <person name="James T.Y."/>
            <person name="O'Malley M.A."/>
            <person name="Stajich J.E."/>
            <person name="Spatafora J.W."/>
            <person name="Visel A."/>
            <person name="Grigoriev I.V."/>
        </authorList>
    </citation>
    <scope>NUCLEOTIDE SEQUENCE [LARGE SCALE GENOMIC DNA]</scope>
    <source>
        <strain evidence="3 4">68-887.2</strain>
    </source>
</reference>
<feature type="compositionally biased region" description="Low complexity" evidence="1">
    <location>
        <begin position="116"/>
        <end position="134"/>
    </location>
</feature>
<evidence type="ECO:0000256" key="1">
    <source>
        <dbReference type="SAM" id="MobiDB-lite"/>
    </source>
</evidence>
<keyword evidence="2" id="KW-0732">Signal</keyword>
<feature type="signal peptide" evidence="2">
    <location>
        <begin position="1"/>
        <end position="16"/>
    </location>
</feature>
<feature type="chain" id="PRO_5013345054" description="ER membrane protein complex subunit 10" evidence="2">
    <location>
        <begin position="17"/>
        <end position="212"/>
    </location>
</feature>
<evidence type="ECO:0000313" key="4">
    <source>
        <dbReference type="Proteomes" id="UP000193986"/>
    </source>
</evidence>
<dbReference type="InParanoid" id="A0A1Y2AKV9"/>
<dbReference type="STRING" id="71784.A0A1Y2AKV9"/>
<evidence type="ECO:0008006" key="5">
    <source>
        <dbReference type="Google" id="ProtNLM"/>
    </source>
</evidence>